<gene>
    <name evidence="2" type="ORF">RZS32_014235</name>
</gene>
<evidence type="ECO:0000313" key="2">
    <source>
        <dbReference type="EMBL" id="WYK17556.1"/>
    </source>
</evidence>
<dbReference type="EMBL" id="CP146606">
    <property type="protein sequence ID" value="WYK17556.1"/>
    <property type="molecule type" value="Genomic_DNA"/>
</dbReference>
<dbReference type="InterPro" id="IPR031876">
    <property type="entry name" value="DUF4760"/>
</dbReference>
<keyword evidence="1" id="KW-1133">Transmembrane helix</keyword>
<dbReference type="Proteomes" id="UP001281305">
    <property type="component" value="Chromosome"/>
</dbReference>
<keyword evidence="1" id="KW-0472">Membrane</keyword>
<evidence type="ECO:0000313" key="3">
    <source>
        <dbReference type="Proteomes" id="UP001281305"/>
    </source>
</evidence>
<proteinExistence type="predicted"/>
<protein>
    <submittedName>
        <fullName evidence="2">DUF4760 domain-containing protein</fullName>
    </submittedName>
</protein>
<dbReference type="RefSeq" id="WP_317057626.1">
    <property type="nucleotide sequence ID" value="NZ_CP146606.1"/>
</dbReference>
<name>A0ABZ2TD05_9RHOB</name>
<evidence type="ECO:0000256" key="1">
    <source>
        <dbReference type="SAM" id="Phobius"/>
    </source>
</evidence>
<feature type="transmembrane region" description="Helical" evidence="1">
    <location>
        <begin position="58"/>
        <end position="80"/>
    </location>
</feature>
<reference evidence="2 3" key="1">
    <citation type="submission" date="2024-02" db="EMBL/GenBank/DDBJ databases">
        <title>Roseovarius strain W115 nov., isolated from a marine algae.</title>
        <authorList>
            <person name="Lee M.W."/>
            <person name="Lee J.K."/>
            <person name="Kim J.M."/>
            <person name="Choi D.G."/>
            <person name="Baek J.H."/>
            <person name="Bayburt H."/>
            <person name="Jung J.J."/>
            <person name="Han D.M."/>
            <person name="Jeon C.O."/>
        </authorList>
    </citation>
    <scope>NUCLEOTIDE SEQUENCE [LARGE SCALE GENOMIC DNA]</scope>
    <source>
        <strain evidence="2 3">W115</strain>
    </source>
</reference>
<sequence length="242" mass="27412">MFDNSLKVLFLFAAAVLLAAAILFFAAISTHLLTSEFDQLLRQIPDTPSEEYKVLVSLFSIAASTLTAILGLGFAIWTYIQTTRKTQQDRRKQHTITILLETRLSETYSQLNKTRKQVYPPGKDINPEQFYTDYVSEYSSTSTDAPSMDCRRSAAEALSVILNYYEFLAVGLADGDLDEAMLKKTIRGVMCRLVDDARYLIAAEQKTNLKTFEHLIDLYASWRDPNAKDRDCTPNERPVPTE</sequence>
<dbReference type="Pfam" id="PF15956">
    <property type="entry name" value="DUF4760"/>
    <property type="match status" value="1"/>
</dbReference>
<keyword evidence="3" id="KW-1185">Reference proteome</keyword>
<keyword evidence="1" id="KW-0812">Transmembrane</keyword>
<accession>A0ABZ2TD05</accession>
<organism evidence="2 3">
    <name type="scientific">Roseovarius rhodophyticola</name>
    <dbReference type="NCBI Taxonomy" id="3080827"/>
    <lineage>
        <taxon>Bacteria</taxon>
        <taxon>Pseudomonadati</taxon>
        <taxon>Pseudomonadota</taxon>
        <taxon>Alphaproteobacteria</taxon>
        <taxon>Rhodobacterales</taxon>
        <taxon>Roseobacteraceae</taxon>
        <taxon>Roseovarius</taxon>
    </lineage>
</organism>